<evidence type="ECO:0000313" key="1">
    <source>
        <dbReference type="EMBL" id="MEU6805823.1"/>
    </source>
</evidence>
<accession>A0ABV3B8P3</accession>
<organism evidence="1 2">
    <name type="scientific">Streptomyces neyagawaensis</name>
    <dbReference type="NCBI Taxonomy" id="42238"/>
    <lineage>
        <taxon>Bacteria</taxon>
        <taxon>Bacillati</taxon>
        <taxon>Actinomycetota</taxon>
        <taxon>Actinomycetes</taxon>
        <taxon>Kitasatosporales</taxon>
        <taxon>Streptomycetaceae</taxon>
        <taxon>Streptomyces</taxon>
    </lineage>
</organism>
<gene>
    <name evidence="1" type="ORF">ABZ931_33215</name>
</gene>
<dbReference type="EMBL" id="JBEYXT010000239">
    <property type="protein sequence ID" value="MEU6805823.1"/>
    <property type="molecule type" value="Genomic_DNA"/>
</dbReference>
<dbReference type="Proteomes" id="UP001551189">
    <property type="component" value="Unassembled WGS sequence"/>
</dbReference>
<name>A0ABV3B8P3_9ACTN</name>
<reference evidence="1 2" key="1">
    <citation type="submission" date="2024-06" db="EMBL/GenBank/DDBJ databases">
        <title>The Natural Products Discovery Center: Release of the First 8490 Sequenced Strains for Exploring Actinobacteria Biosynthetic Diversity.</title>
        <authorList>
            <person name="Kalkreuter E."/>
            <person name="Kautsar S.A."/>
            <person name="Yang D."/>
            <person name="Bader C.D."/>
            <person name="Teijaro C.N."/>
            <person name="Fluegel L."/>
            <person name="Davis C.M."/>
            <person name="Simpson J.R."/>
            <person name="Lauterbach L."/>
            <person name="Steele A.D."/>
            <person name="Gui C."/>
            <person name="Meng S."/>
            <person name="Li G."/>
            <person name="Viehrig K."/>
            <person name="Ye F."/>
            <person name="Su P."/>
            <person name="Kiefer A.F."/>
            <person name="Nichols A."/>
            <person name="Cepeda A.J."/>
            <person name="Yan W."/>
            <person name="Fan B."/>
            <person name="Jiang Y."/>
            <person name="Adhikari A."/>
            <person name="Zheng C.-J."/>
            <person name="Schuster L."/>
            <person name="Cowan T.M."/>
            <person name="Smanski M.J."/>
            <person name="Chevrette M.G."/>
            <person name="De Carvalho L.P.S."/>
            <person name="Shen B."/>
        </authorList>
    </citation>
    <scope>NUCLEOTIDE SEQUENCE [LARGE SCALE GENOMIC DNA]</scope>
    <source>
        <strain evidence="1 2">NPDC046851</strain>
    </source>
</reference>
<proteinExistence type="predicted"/>
<sequence>MGTGAENLHWFAWNPDPATTLPAVGSELDRTRRMLPGRVL</sequence>
<protein>
    <submittedName>
        <fullName evidence="1">Uncharacterized protein</fullName>
    </submittedName>
</protein>
<dbReference type="RefSeq" id="WP_359701045.1">
    <property type="nucleotide sequence ID" value="NZ_JBEYXT010000239.1"/>
</dbReference>
<comment type="caution">
    <text evidence="1">The sequence shown here is derived from an EMBL/GenBank/DDBJ whole genome shotgun (WGS) entry which is preliminary data.</text>
</comment>
<evidence type="ECO:0000313" key="2">
    <source>
        <dbReference type="Proteomes" id="UP001551189"/>
    </source>
</evidence>
<keyword evidence="2" id="KW-1185">Reference proteome</keyword>